<dbReference type="InterPro" id="IPR004491">
    <property type="entry name" value="HslU"/>
</dbReference>
<organism evidence="8 9">
    <name type="scientific">Bathycoccus prasinos</name>
    <dbReference type="NCBI Taxonomy" id="41875"/>
    <lineage>
        <taxon>Eukaryota</taxon>
        <taxon>Viridiplantae</taxon>
        <taxon>Chlorophyta</taxon>
        <taxon>Mamiellophyceae</taxon>
        <taxon>Mamiellales</taxon>
        <taxon>Bathycoccaceae</taxon>
        <taxon>Bathycoccus</taxon>
    </lineage>
</organism>
<evidence type="ECO:0000259" key="6">
    <source>
        <dbReference type="SMART" id="SM00382"/>
    </source>
</evidence>
<dbReference type="GO" id="GO:0051603">
    <property type="term" value="P:proteolysis involved in protein catabolic process"/>
    <property type="evidence" value="ECO:0007669"/>
    <property type="project" value="TreeGrafter"/>
</dbReference>
<keyword evidence="4" id="KW-0143">Chaperone</keyword>
<dbReference type="InterPro" id="IPR027417">
    <property type="entry name" value="P-loop_NTPase"/>
</dbReference>
<dbReference type="GO" id="GO:0016887">
    <property type="term" value="F:ATP hydrolysis activity"/>
    <property type="evidence" value="ECO:0007669"/>
    <property type="project" value="InterPro"/>
</dbReference>
<dbReference type="KEGG" id="bpg:Bathy04g01730"/>
<dbReference type="SUPFAM" id="SSF52540">
    <property type="entry name" value="P-loop containing nucleoside triphosphate hydrolases"/>
    <property type="match status" value="1"/>
</dbReference>
<evidence type="ECO:0000256" key="4">
    <source>
        <dbReference type="ARBA" id="ARBA00023186"/>
    </source>
</evidence>
<evidence type="ECO:0000256" key="5">
    <source>
        <dbReference type="SAM" id="MobiDB-lite"/>
    </source>
</evidence>
<dbReference type="NCBIfam" id="TIGR00390">
    <property type="entry name" value="hslU"/>
    <property type="match status" value="1"/>
</dbReference>
<evidence type="ECO:0000256" key="1">
    <source>
        <dbReference type="ARBA" id="ARBA00009771"/>
    </source>
</evidence>
<keyword evidence="9" id="KW-1185">Reference proteome</keyword>
<dbReference type="EMBL" id="FO082275">
    <property type="protein sequence ID" value="CCO16157.1"/>
    <property type="molecule type" value="Genomic_DNA"/>
</dbReference>
<feature type="compositionally biased region" description="Low complexity" evidence="5">
    <location>
        <begin position="59"/>
        <end position="76"/>
    </location>
</feature>
<feature type="compositionally biased region" description="Low complexity" evidence="5">
    <location>
        <begin position="157"/>
        <end position="171"/>
    </location>
</feature>
<evidence type="ECO:0000256" key="3">
    <source>
        <dbReference type="ARBA" id="ARBA00022840"/>
    </source>
</evidence>
<dbReference type="Proteomes" id="UP000198341">
    <property type="component" value="Chromosome 4"/>
</dbReference>
<keyword evidence="3 8" id="KW-0067">ATP-binding</keyword>
<dbReference type="GO" id="GO:0008233">
    <property type="term" value="F:peptidase activity"/>
    <property type="evidence" value="ECO:0007669"/>
    <property type="project" value="UniProtKB-KW"/>
</dbReference>
<dbReference type="NCBIfam" id="NF003544">
    <property type="entry name" value="PRK05201.1"/>
    <property type="match status" value="1"/>
</dbReference>
<protein>
    <submittedName>
        <fullName evidence="8">ATP-dependent protease ATP-binding subunit HslU</fullName>
    </submittedName>
</protein>
<dbReference type="Gene3D" id="3.40.50.300">
    <property type="entry name" value="P-loop containing nucleotide triphosphate hydrolases"/>
    <property type="match status" value="2"/>
</dbReference>
<feature type="compositionally biased region" description="Basic and acidic residues" evidence="5">
    <location>
        <begin position="146"/>
        <end position="156"/>
    </location>
</feature>
<dbReference type="InterPro" id="IPR050052">
    <property type="entry name" value="ATP-dep_Clp_protease_ClpX"/>
</dbReference>
<dbReference type="PANTHER" id="PTHR48102:SF3">
    <property type="entry name" value="ATP-DEPENDENT PROTEASE ATPASE SUBUNIT HSLU"/>
    <property type="match status" value="1"/>
</dbReference>
<evidence type="ECO:0000313" key="8">
    <source>
        <dbReference type="EMBL" id="CCO16157.1"/>
    </source>
</evidence>
<keyword evidence="8" id="KW-0378">Hydrolase</keyword>
<dbReference type="SMART" id="SM01086">
    <property type="entry name" value="ClpB_D2-small"/>
    <property type="match status" value="1"/>
</dbReference>
<feature type="domain" description="Clp ATPase C-terminal" evidence="7">
    <location>
        <begin position="545"/>
        <end position="649"/>
    </location>
</feature>
<dbReference type="STRING" id="41875.K8EDJ0"/>
<feature type="domain" description="AAA+ ATPase" evidence="6">
    <location>
        <begin position="257"/>
        <end position="546"/>
    </location>
</feature>
<dbReference type="InterPro" id="IPR003593">
    <property type="entry name" value="AAA+_ATPase"/>
</dbReference>
<dbReference type="InterPro" id="IPR019489">
    <property type="entry name" value="Clp_ATPase_C"/>
</dbReference>
<evidence type="ECO:0000313" key="9">
    <source>
        <dbReference type="Proteomes" id="UP000198341"/>
    </source>
</evidence>
<gene>
    <name evidence="8" type="ORF">Bathy04g01730</name>
</gene>
<evidence type="ECO:0000259" key="7">
    <source>
        <dbReference type="SMART" id="SM01086"/>
    </source>
</evidence>
<feature type="compositionally biased region" description="Acidic residues" evidence="5">
    <location>
        <begin position="133"/>
        <end position="145"/>
    </location>
</feature>
<keyword evidence="2" id="KW-0547">Nucleotide-binding</keyword>
<feature type="region of interest" description="Disordered" evidence="5">
    <location>
        <begin position="104"/>
        <end position="184"/>
    </location>
</feature>
<accession>K8EDJ0</accession>
<evidence type="ECO:0000256" key="2">
    <source>
        <dbReference type="ARBA" id="ARBA00022741"/>
    </source>
</evidence>
<feature type="region of interest" description="Disordered" evidence="5">
    <location>
        <begin position="59"/>
        <end position="87"/>
    </location>
</feature>
<dbReference type="RefSeq" id="XP_007513632.1">
    <property type="nucleotide sequence ID" value="XM_007513570.1"/>
</dbReference>
<dbReference type="eggNOG" id="KOG0745">
    <property type="taxonomic scope" value="Eukaryota"/>
</dbReference>
<dbReference type="PANTHER" id="PTHR48102">
    <property type="entry name" value="ATP-DEPENDENT CLP PROTEASE ATP-BINDING SUBUNIT CLPX-LIKE, MITOCHONDRIAL-RELATED"/>
    <property type="match status" value="1"/>
</dbReference>
<dbReference type="SMART" id="SM00382">
    <property type="entry name" value="AAA"/>
    <property type="match status" value="1"/>
</dbReference>
<dbReference type="InterPro" id="IPR003959">
    <property type="entry name" value="ATPase_AAA_core"/>
</dbReference>
<dbReference type="Pfam" id="PF07724">
    <property type="entry name" value="AAA_2"/>
    <property type="match status" value="1"/>
</dbReference>
<sequence length="663" mass="73008">MDTFRALENGETFPHKEEINMRKAFVSSLAKRRSVKSCRPFRATTARVNENVVRSVSSSYSSPVSSFASSFSSSSSQRTRLDQNDVSGVRPLSTRFVENLSTFPSSARTKKRTIRTTSRGFASASADTVKSGDDDDDFGDDDEGEEERKKGKEGKAKGSNSSSSATTTSTTEPPPAANSIIKSKKTSDLEPITLQSLTGDLSFGAGAEADDLTPTKVVKLLDDYIVGQNAAKRAVAVALRNRWRRHRCPEDLRDEIVPKNILMIGPTGCGKTEIARRLAKITESPFVKVEATKFTEVGFHGRDVDQIIRDLMDNAITLTKTKLKQRFKSRVAEMIENKILDFVCGESASEETREAFRALYREGALDDRLIEVELPEGAGGNPDGVRFDPSAGPLPIHELVIKVDKMFSKKGGAGGSHPSMNKRKMTVRECKPVIEEAEFDKLLTQEAIAKEAVIAVESDGIVFIDEIDKIVSSSDSRHGADASSEGVQRDLLPIIEGSVVSTKYGNVSTDHILFIASGAFSQNKPSDMLAELQGRLPIRVELKGLTKDDLHRILTEPKANILRQQRALMETEDINLEFTKESVLRMAELSEEINSNVDNIGARRLHAIVERICEKISFDAPEEARKHKEKGLDGKCTVTIDVKEVEEAIGDLLKKKDLARFVL</sequence>
<dbReference type="Pfam" id="PF00004">
    <property type="entry name" value="AAA"/>
    <property type="match status" value="1"/>
</dbReference>
<dbReference type="GO" id="GO:0009376">
    <property type="term" value="C:HslUV protease complex"/>
    <property type="evidence" value="ECO:0007669"/>
    <property type="project" value="InterPro"/>
</dbReference>
<name>K8EDJ0_9CHLO</name>
<dbReference type="OrthoDB" id="1721884at2759"/>
<comment type="similarity">
    <text evidence="1">Belongs to the ClpX chaperone family. HslU subfamily.</text>
</comment>
<dbReference type="GO" id="GO:0005524">
    <property type="term" value="F:ATP binding"/>
    <property type="evidence" value="ECO:0007669"/>
    <property type="project" value="UniProtKB-KW"/>
</dbReference>
<dbReference type="AlphaFoldDB" id="K8EDJ0"/>
<keyword evidence="8" id="KW-0645">Protease</keyword>
<reference evidence="8 9" key="1">
    <citation type="submission" date="2011-10" db="EMBL/GenBank/DDBJ databases">
        <authorList>
            <person name="Genoscope - CEA"/>
        </authorList>
    </citation>
    <scope>NUCLEOTIDE SEQUENCE [LARGE SCALE GENOMIC DNA]</scope>
    <source>
        <strain evidence="8 9">RCC 1105</strain>
    </source>
</reference>
<dbReference type="GeneID" id="19016198"/>
<proteinExistence type="inferred from homology"/>
<feature type="compositionally biased region" description="Low complexity" evidence="5">
    <location>
        <begin position="115"/>
        <end position="129"/>
    </location>
</feature>
<dbReference type="Gene3D" id="1.10.8.60">
    <property type="match status" value="1"/>
</dbReference>